<dbReference type="SUPFAM" id="SSF52833">
    <property type="entry name" value="Thioredoxin-like"/>
    <property type="match status" value="1"/>
</dbReference>
<feature type="region of interest" description="Disordered" evidence="5">
    <location>
        <begin position="19"/>
        <end position="45"/>
    </location>
</feature>
<proteinExistence type="predicted"/>
<dbReference type="GO" id="GO:0016209">
    <property type="term" value="F:antioxidant activity"/>
    <property type="evidence" value="ECO:0007669"/>
    <property type="project" value="InterPro"/>
</dbReference>
<dbReference type="PANTHER" id="PTHR42852">
    <property type="entry name" value="THIOL:DISULFIDE INTERCHANGE PROTEIN DSBE"/>
    <property type="match status" value="1"/>
</dbReference>
<sequence>MKAAVILLAALVAFPAAAPAQSDTKTPPRPSTPSTSPPSATPMPRTHIAGEVVIGERAPDFELDASNGKPLKLSTLRGDWVLLAFGPRKEDVAALSPLVKECREMGVQVVGVCDEKAYFLEAFHKKEKLPMLLLADPTKEVSAMYGLYDAERYTTGRGFVILDRQGVVRTALLGQSLPPQETLNMVRFTVQGR</sequence>
<keyword evidence="2" id="KW-0201">Cytochrome c-type biogenesis</keyword>
<comment type="caution">
    <text evidence="8">The sequence shown here is derived from an EMBL/GenBank/DDBJ whole genome shotgun (WGS) entry which is preliminary data.</text>
</comment>
<name>A0A832MLY0_UNCEI</name>
<dbReference type="InterPro" id="IPR036249">
    <property type="entry name" value="Thioredoxin-like_sf"/>
</dbReference>
<gene>
    <name evidence="8" type="ORF">ENR23_07475</name>
</gene>
<dbReference type="Gene3D" id="3.40.30.10">
    <property type="entry name" value="Glutaredoxin"/>
    <property type="match status" value="1"/>
</dbReference>
<dbReference type="GO" id="GO:0016491">
    <property type="term" value="F:oxidoreductase activity"/>
    <property type="evidence" value="ECO:0007669"/>
    <property type="project" value="InterPro"/>
</dbReference>
<dbReference type="InterPro" id="IPR000866">
    <property type="entry name" value="AhpC/TSA"/>
</dbReference>
<evidence type="ECO:0000256" key="5">
    <source>
        <dbReference type="SAM" id="MobiDB-lite"/>
    </source>
</evidence>
<keyword evidence="6" id="KW-0732">Signal</keyword>
<protein>
    <submittedName>
        <fullName evidence="8">Peroxiredoxin family protein</fullName>
    </submittedName>
</protein>
<dbReference type="EMBL" id="DSQF01000016">
    <property type="protein sequence ID" value="HGZ43251.1"/>
    <property type="molecule type" value="Genomic_DNA"/>
</dbReference>
<feature type="signal peptide" evidence="6">
    <location>
        <begin position="1"/>
        <end position="20"/>
    </location>
</feature>
<reference evidence="8" key="1">
    <citation type="journal article" date="2020" name="mSystems">
        <title>Genome- and Community-Level Interaction Insights into Carbon Utilization and Element Cycling Functions of Hydrothermarchaeota in Hydrothermal Sediment.</title>
        <authorList>
            <person name="Zhou Z."/>
            <person name="Liu Y."/>
            <person name="Xu W."/>
            <person name="Pan J."/>
            <person name="Luo Z.H."/>
            <person name="Li M."/>
        </authorList>
    </citation>
    <scope>NUCLEOTIDE SEQUENCE [LARGE SCALE GENOMIC DNA]</scope>
    <source>
        <strain evidence="8">SpSt-381</strain>
    </source>
</reference>
<dbReference type="PANTHER" id="PTHR42852:SF6">
    <property type="entry name" value="THIOL:DISULFIDE INTERCHANGE PROTEIN DSBE"/>
    <property type="match status" value="1"/>
</dbReference>
<evidence type="ECO:0000256" key="3">
    <source>
        <dbReference type="ARBA" id="ARBA00023157"/>
    </source>
</evidence>
<dbReference type="GO" id="GO:0030313">
    <property type="term" value="C:cell envelope"/>
    <property type="evidence" value="ECO:0007669"/>
    <property type="project" value="UniProtKB-SubCell"/>
</dbReference>
<feature type="compositionally biased region" description="Pro residues" evidence="5">
    <location>
        <begin position="27"/>
        <end position="41"/>
    </location>
</feature>
<evidence type="ECO:0000256" key="1">
    <source>
        <dbReference type="ARBA" id="ARBA00004196"/>
    </source>
</evidence>
<evidence type="ECO:0000256" key="2">
    <source>
        <dbReference type="ARBA" id="ARBA00022748"/>
    </source>
</evidence>
<organism evidence="8">
    <name type="scientific">Eiseniibacteriota bacterium</name>
    <dbReference type="NCBI Taxonomy" id="2212470"/>
    <lineage>
        <taxon>Bacteria</taxon>
        <taxon>Candidatus Eiseniibacteriota</taxon>
    </lineage>
</organism>
<keyword evidence="3" id="KW-1015">Disulfide bond</keyword>
<dbReference type="GO" id="GO:0017004">
    <property type="term" value="P:cytochrome complex assembly"/>
    <property type="evidence" value="ECO:0007669"/>
    <property type="project" value="UniProtKB-KW"/>
</dbReference>
<evidence type="ECO:0000256" key="4">
    <source>
        <dbReference type="ARBA" id="ARBA00023284"/>
    </source>
</evidence>
<evidence type="ECO:0000256" key="6">
    <source>
        <dbReference type="SAM" id="SignalP"/>
    </source>
</evidence>
<comment type="subcellular location">
    <subcellularLocation>
        <location evidence="1">Cell envelope</location>
    </subcellularLocation>
</comment>
<keyword evidence="4" id="KW-0676">Redox-active center</keyword>
<dbReference type="InterPro" id="IPR050553">
    <property type="entry name" value="Thioredoxin_ResA/DsbE_sf"/>
</dbReference>
<dbReference type="Pfam" id="PF00578">
    <property type="entry name" value="AhpC-TSA"/>
    <property type="match status" value="1"/>
</dbReference>
<evidence type="ECO:0000259" key="7">
    <source>
        <dbReference type="Pfam" id="PF00578"/>
    </source>
</evidence>
<dbReference type="AlphaFoldDB" id="A0A832MLY0"/>
<feature type="domain" description="Alkyl hydroperoxide reductase subunit C/ Thiol specific antioxidant" evidence="7">
    <location>
        <begin position="54"/>
        <end position="170"/>
    </location>
</feature>
<accession>A0A832MLY0</accession>
<feature type="chain" id="PRO_5032895384" evidence="6">
    <location>
        <begin position="21"/>
        <end position="193"/>
    </location>
</feature>
<evidence type="ECO:0000313" key="8">
    <source>
        <dbReference type="EMBL" id="HGZ43251.1"/>
    </source>
</evidence>